<dbReference type="PANTHER" id="PTHR33121:SF71">
    <property type="entry name" value="OXYGEN SENSOR PROTEIN DOSP"/>
    <property type="match status" value="1"/>
</dbReference>
<protein>
    <recommendedName>
        <fullName evidence="1">EAL domain-containing protein</fullName>
    </recommendedName>
</protein>
<evidence type="ECO:0000313" key="2">
    <source>
        <dbReference type="EMBL" id="KDN94737.1"/>
    </source>
</evidence>
<dbReference type="Proteomes" id="UP000027341">
    <property type="component" value="Unassembled WGS sequence"/>
</dbReference>
<dbReference type="Gene3D" id="3.20.20.450">
    <property type="entry name" value="EAL domain"/>
    <property type="match status" value="1"/>
</dbReference>
<gene>
    <name evidence="2" type="ORF">EI16_12650</name>
</gene>
<dbReference type="InterPro" id="IPR035919">
    <property type="entry name" value="EAL_sf"/>
</dbReference>
<dbReference type="InterPro" id="IPR050706">
    <property type="entry name" value="Cyclic-di-GMP_PDE-like"/>
</dbReference>
<dbReference type="CDD" id="cd01948">
    <property type="entry name" value="EAL"/>
    <property type="match status" value="1"/>
</dbReference>
<dbReference type="AlphaFoldDB" id="A0A066ZMM8"/>
<accession>A0A066ZMM8</accession>
<dbReference type="RefSeq" id="WP_029913806.1">
    <property type="nucleotide sequence ID" value="NZ_JMIU01000002.1"/>
</dbReference>
<comment type="caution">
    <text evidence="2">The sequence shown here is derived from an EMBL/GenBank/DDBJ whole genome shotgun (WGS) entry which is preliminary data.</text>
</comment>
<feature type="domain" description="EAL" evidence="1">
    <location>
        <begin position="1"/>
        <end position="248"/>
    </location>
</feature>
<dbReference type="STRING" id="28885.EI16_12650"/>
<name>A0A066ZMM8_HYDMR</name>
<proteinExistence type="predicted"/>
<organism evidence="2 3">
    <name type="scientific">Hydrogenovibrio marinus</name>
    <dbReference type="NCBI Taxonomy" id="28885"/>
    <lineage>
        <taxon>Bacteria</taxon>
        <taxon>Pseudomonadati</taxon>
        <taxon>Pseudomonadota</taxon>
        <taxon>Gammaproteobacteria</taxon>
        <taxon>Thiotrichales</taxon>
        <taxon>Piscirickettsiaceae</taxon>
        <taxon>Hydrogenovibrio</taxon>
    </lineage>
</organism>
<dbReference type="PROSITE" id="PS50883">
    <property type="entry name" value="EAL"/>
    <property type="match status" value="1"/>
</dbReference>
<dbReference type="GO" id="GO:0071111">
    <property type="term" value="F:cyclic-guanylate-specific phosphodiesterase activity"/>
    <property type="evidence" value="ECO:0007669"/>
    <property type="project" value="InterPro"/>
</dbReference>
<reference evidence="2 3" key="1">
    <citation type="submission" date="2014-04" db="EMBL/GenBank/DDBJ databases">
        <title>Draft genome sequence of Hydrogenovibrio marinus MH-110, a model organism for aerobic H2 metabolism.</title>
        <authorList>
            <person name="Cha H.J."/>
            <person name="Jo B.H."/>
            <person name="Hwang B.H."/>
        </authorList>
    </citation>
    <scope>NUCLEOTIDE SEQUENCE [LARGE SCALE GENOMIC DNA]</scope>
    <source>
        <strain evidence="2 3">MH-110</strain>
    </source>
</reference>
<evidence type="ECO:0000313" key="3">
    <source>
        <dbReference type="Proteomes" id="UP000027341"/>
    </source>
</evidence>
<dbReference type="PANTHER" id="PTHR33121">
    <property type="entry name" value="CYCLIC DI-GMP PHOSPHODIESTERASE PDEF"/>
    <property type="match status" value="1"/>
</dbReference>
<evidence type="ECO:0000259" key="1">
    <source>
        <dbReference type="PROSITE" id="PS50883"/>
    </source>
</evidence>
<dbReference type="SMART" id="SM00052">
    <property type="entry name" value="EAL"/>
    <property type="match status" value="1"/>
</dbReference>
<dbReference type="EMBL" id="JMIU01000002">
    <property type="protein sequence ID" value="KDN94737.1"/>
    <property type="molecule type" value="Genomic_DNA"/>
</dbReference>
<dbReference type="Pfam" id="PF00563">
    <property type="entry name" value="EAL"/>
    <property type="match status" value="1"/>
</dbReference>
<dbReference type="InterPro" id="IPR001633">
    <property type="entry name" value="EAL_dom"/>
</dbReference>
<keyword evidence="3" id="KW-1185">Reference proteome</keyword>
<dbReference type="SUPFAM" id="SSF141868">
    <property type="entry name" value="EAL domain-like"/>
    <property type="match status" value="1"/>
</dbReference>
<sequence length="259" mass="29007">MFDINDIQKSELVLEYQPQMFPDGSLRGFEALVRVDHPEKGIVYPDTFIPALEKEPVFICDFGLQVIKKSTEFFLKNGLFEDGLVLSINVSPVQIGETFVASVKKILSQLGEYASFIVFEITETTAIFDPAPIKDAMKSLKTLGVRFAIDDFGTGYSSFTSITKLPFSEIKIDKSFMPMEVLSVEHIQGIIGCFIAIGKNMQLSVVAEGIETEAQYKLFQNAKCIIQGYFISKPIGERETVKFCKKQGLLKKRGILSVW</sequence>